<dbReference type="AlphaFoldDB" id="A0A4Q7XA54"/>
<gene>
    <name evidence="3" type="ORF">EV645_2309</name>
</gene>
<feature type="active site" description="Tele-phosphohistidine intermediate" evidence="1">
    <location>
        <position position="10"/>
    </location>
</feature>
<evidence type="ECO:0000313" key="4">
    <source>
        <dbReference type="Proteomes" id="UP000292027"/>
    </source>
</evidence>
<dbReference type="GO" id="GO:0016791">
    <property type="term" value="F:phosphatase activity"/>
    <property type="evidence" value="ECO:0007669"/>
    <property type="project" value="TreeGrafter"/>
</dbReference>
<name>A0A4Q7XA54_9ACTN</name>
<dbReference type="GO" id="GO:0005737">
    <property type="term" value="C:cytoplasm"/>
    <property type="evidence" value="ECO:0007669"/>
    <property type="project" value="TreeGrafter"/>
</dbReference>
<evidence type="ECO:0000313" key="3">
    <source>
        <dbReference type="EMBL" id="RZU20082.1"/>
    </source>
</evidence>
<organism evidence="3 4">
    <name type="scientific">Kribbella rubisoli</name>
    <dbReference type="NCBI Taxonomy" id="3075929"/>
    <lineage>
        <taxon>Bacteria</taxon>
        <taxon>Bacillati</taxon>
        <taxon>Actinomycetota</taxon>
        <taxon>Actinomycetes</taxon>
        <taxon>Propionibacteriales</taxon>
        <taxon>Kribbellaceae</taxon>
        <taxon>Kribbella</taxon>
    </lineage>
</organism>
<feature type="active site" description="Proton donor/acceptor" evidence="1">
    <location>
        <position position="83"/>
    </location>
</feature>
<comment type="caution">
    <text evidence="3">The sequence shown here is derived from an EMBL/GenBank/DDBJ whole genome shotgun (WGS) entry which is preliminary data.</text>
</comment>
<feature type="binding site" evidence="2">
    <location>
        <begin position="22"/>
        <end position="23"/>
    </location>
    <ligand>
        <name>substrate</name>
    </ligand>
</feature>
<dbReference type="OrthoDB" id="4697614at2"/>
<feature type="binding site" evidence="2">
    <location>
        <position position="59"/>
    </location>
    <ligand>
        <name>substrate</name>
    </ligand>
</feature>
<accession>A0A4Q7XA54</accession>
<evidence type="ECO:0000256" key="1">
    <source>
        <dbReference type="PIRSR" id="PIRSR613078-1"/>
    </source>
</evidence>
<dbReference type="EMBL" id="SHKR01000011">
    <property type="protein sequence ID" value="RZU20082.1"/>
    <property type="molecule type" value="Genomic_DNA"/>
</dbReference>
<protein>
    <submittedName>
        <fullName evidence="3">Phosphoglycerate mutase</fullName>
    </submittedName>
</protein>
<proteinExistence type="predicted"/>
<dbReference type="Gene3D" id="3.40.50.1240">
    <property type="entry name" value="Phosphoglycerate mutase-like"/>
    <property type="match status" value="1"/>
</dbReference>
<dbReference type="PANTHER" id="PTHR48100:SF1">
    <property type="entry name" value="HISTIDINE PHOSPHATASE FAMILY PROTEIN-RELATED"/>
    <property type="match status" value="1"/>
</dbReference>
<dbReference type="Proteomes" id="UP000292027">
    <property type="component" value="Unassembled WGS sequence"/>
</dbReference>
<dbReference type="InterPro" id="IPR050275">
    <property type="entry name" value="PGM_Phosphatase"/>
</dbReference>
<dbReference type="SUPFAM" id="SSF53254">
    <property type="entry name" value="Phosphoglycerate mutase-like"/>
    <property type="match status" value="1"/>
</dbReference>
<dbReference type="CDD" id="cd07067">
    <property type="entry name" value="HP_PGM_like"/>
    <property type="match status" value="1"/>
</dbReference>
<reference evidence="3 4" key="1">
    <citation type="journal article" date="2015" name="Stand. Genomic Sci.">
        <title>Genomic Encyclopedia of Bacterial and Archaeal Type Strains, Phase III: the genomes of soil and plant-associated and newly described type strains.</title>
        <authorList>
            <person name="Whitman W.B."/>
            <person name="Woyke T."/>
            <person name="Klenk H.P."/>
            <person name="Zhou Y."/>
            <person name="Lilburn T.G."/>
            <person name="Beck B.J."/>
            <person name="De Vos P."/>
            <person name="Vandamme P."/>
            <person name="Eisen J.A."/>
            <person name="Garrity G."/>
            <person name="Hugenholtz P."/>
            <person name="Kyrpides N.C."/>
        </authorList>
    </citation>
    <scope>NUCLEOTIDE SEQUENCE [LARGE SCALE GENOMIC DNA]</scope>
    <source>
        <strain evidence="3 4">VKM Ac-2540</strain>
    </source>
</reference>
<dbReference type="PANTHER" id="PTHR48100">
    <property type="entry name" value="BROAD-SPECIFICITY PHOSPHATASE YOR283W-RELATED"/>
    <property type="match status" value="1"/>
</dbReference>
<dbReference type="Pfam" id="PF00300">
    <property type="entry name" value="His_Phos_1"/>
    <property type="match status" value="1"/>
</dbReference>
<evidence type="ECO:0000256" key="2">
    <source>
        <dbReference type="PIRSR" id="PIRSR613078-2"/>
    </source>
</evidence>
<dbReference type="InterPro" id="IPR029033">
    <property type="entry name" value="His_PPase_superfam"/>
</dbReference>
<dbReference type="SMART" id="SM00855">
    <property type="entry name" value="PGAM"/>
    <property type="match status" value="1"/>
</dbReference>
<keyword evidence="4" id="KW-1185">Reference proteome</keyword>
<dbReference type="RefSeq" id="WP_130442432.1">
    <property type="nucleotide sequence ID" value="NZ_SHKR01000011.1"/>
</dbReference>
<sequence length="209" mass="23318">MRTTIVLARHGRTEWHHGNRYTGSTDLPIDEIGVQQAQQLKDWALDYAPDALWCSPMLRARQTIGPIAGAMELEPTLDARLREVDFGSAEGKMLSELPPAVAKAFVLDPVLDHFPGGEHPADAADRVHEVFAEIAERHEGQRVLVVAHNTLVRLLVCRVLGLRLNDYRRLLPALGPAALVRFRWQDGTVGLEAYNVPPVIEPARMETRE</sequence>
<dbReference type="InterPro" id="IPR013078">
    <property type="entry name" value="His_Pase_superF_clade-1"/>
</dbReference>